<protein>
    <submittedName>
        <fullName evidence="2">Uncharacterized protein</fullName>
    </submittedName>
</protein>
<evidence type="ECO:0000313" key="2">
    <source>
        <dbReference type="EMBL" id="KAJ5387953.1"/>
    </source>
</evidence>
<keyword evidence="3" id="KW-1185">Reference proteome</keyword>
<comment type="caution">
    <text evidence="2">The sequence shown here is derived from an EMBL/GenBank/DDBJ whole genome shotgun (WGS) entry which is preliminary data.</text>
</comment>
<dbReference type="AlphaFoldDB" id="A0A9W9VRE5"/>
<reference evidence="2" key="2">
    <citation type="journal article" date="2023" name="IMA Fungus">
        <title>Comparative genomic study of the Penicillium genus elucidates a diverse pangenome and 15 lateral gene transfer events.</title>
        <authorList>
            <person name="Petersen C."/>
            <person name="Sorensen T."/>
            <person name="Nielsen M.R."/>
            <person name="Sondergaard T.E."/>
            <person name="Sorensen J.L."/>
            <person name="Fitzpatrick D.A."/>
            <person name="Frisvad J.C."/>
            <person name="Nielsen K.L."/>
        </authorList>
    </citation>
    <scope>NUCLEOTIDE SEQUENCE</scope>
    <source>
        <strain evidence="2">IBT 29677</strain>
    </source>
</reference>
<dbReference type="OrthoDB" id="4352890at2759"/>
<name>A0A9W9VRE5_9EURO</name>
<gene>
    <name evidence="2" type="ORF">N7509_010494</name>
</gene>
<reference evidence="2" key="1">
    <citation type="submission" date="2022-12" db="EMBL/GenBank/DDBJ databases">
        <authorList>
            <person name="Petersen C."/>
        </authorList>
    </citation>
    <scope>NUCLEOTIDE SEQUENCE</scope>
    <source>
        <strain evidence="2">IBT 29677</strain>
    </source>
</reference>
<evidence type="ECO:0000313" key="3">
    <source>
        <dbReference type="Proteomes" id="UP001147747"/>
    </source>
</evidence>
<dbReference type="EMBL" id="JAPZBU010000009">
    <property type="protein sequence ID" value="KAJ5387953.1"/>
    <property type="molecule type" value="Genomic_DNA"/>
</dbReference>
<organism evidence="2 3">
    <name type="scientific">Penicillium cosmopolitanum</name>
    <dbReference type="NCBI Taxonomy" id="1131564"/>
    <lineage>
        <taxon>Eukaryota</taxon>
        <taxon>Fungi</taxon>
        <taxon>Dikarya</taxon>
        <taxon>Ascomycota</taxon>
        <taxon>Pezizomycotina</taxon>
        <taxon>Eurotiomycetes</taxon>
        <taxon>Eurotiomycetidae</taxon>
        <taxon>Eurotiales</taxon>
        <taxon>Aspergillaceae</taxon>
        <taxon>Penicillium</taxon>
    </lineage>
</organism>
<dbReference type="Proteomes" id="UP001147747">
    <property type="component" value="Unassembled WGS sequence"/>
</dbReference>
<accession>A0A9W9VRE5</accession>
<evidence type="ECO:0000256" key="1">
    <source>
        <dbReference type="SAM" id="MobiDB-lite"/>
    </source>
</evidence>
<sequence>MSNFLLLEVHRQITNPLSDEQWQHQREWEEYGFDFGSNTTRYNAIVHTIHAPSGRSAPPFRLGKLVRDTDDPTSYSHNGMWINGMRLRISGLRDGLASQGWLQPAQSIWLNPNPVTQVNLTFSEGEYRLENDLDLMNAVQAIMRARWPQLAMARPMEGRHVIGDWEPVFTLVIRDNQPEEEVRIEEFMAAAYQRSRRDLEAAQLADSVQDYSARRNNLLSSVGGLLSPTPGHRTLLQEATEPGQQELDFSEFLNELADDNDDASLLALTGGPVPGMDPPTEHAIIGLAQNLDPSGASGLPEESYE</sequence>
<proteinExistence type="predicted"/>
<dbReference type="GeneID" id="81374111"/>
<feature type="region of interest" description="Disordered" evidence="1">
    <location>
        <begin position="286"/>
        <end position="305"/>
    </location>
</feature>
<dbReference type="RefSeq" id="XP_056485751.1">
    <property type="nucleotide sequence ID" value="XM_056635131.1"/>
</dbReference>